<gene>
    <name evidence="1" type="ORF">SAMN04487991_4219</name>
</gene>
<sequence>MDIRGFLEANNADDSREALIDILTRYTQPAFGALPKRETDILIFEVMRTLGLLPEDASVYDLMTDLRITRAKASQLLFDTAIRKFDENPALLDAKVVEALCNARFHHDADKYFVLEVEDPMVNANLKEKVRKAGHISDSSFNSALIRLPLDAVADLVADLLPEDRQDDVKAALVAAGAPEEPSFKNVVKSSLKTLGKKVVGEAADGLVEEAGEFLAPILRDGAAIAAKWLPVLGNGDDDGDDNGGGVLV</sequence>
<keyword evidence="2" id="KW-1185">Reference proteome</keyword>
<dbReference type="RefSeq" id="WP_090063202.1">
    <property type="nucleotide sequence ID" value="NZ_FORH01000011.1"/>
</dbReference>
<dbReference type="Proteomes" id="UP000199630">
    <property type="component" value="Unassembled WGS sequence"/>
</dbReference>
<reference evidence="2" key="1">
    <citation type="submission" date="2016-10" db="EMBL/GenBank/DDBJ databases">
        <authorList>
            <person name="Varghese N."/>
            <person name="Submissions S."/>
        </authorList>
    </citation>
    <scope>NUCLEOTIDE SEQUENCE [LARGE SCALE GENOMIC DNA]</scope>
    <source>
        <strain evidence="2">DSM 26471</strain>
    </source>
</reference>
<protein>
    <submittedName>
        <fullName evidence="1">Uncharacterized protein</fullName>
    </submittedName>
</protein>
<dbReference type="AlphaFoldDB" id="A0A1I3XZX4"/>
<dbReference type="OrthoDB" id="1493121at2"/>
<organism evidence="1 2">
    <name type="scientific">Celeribacter neptunius</name>
    <dbReference type="NCBI Taxonomy" id="588602"/>
    <lineage>
        <taxon>Bacteria</taxon>
        <taxon>Pseudomonadati</taxon>
        <taxon>Pseudomonadota</taxon>
        <taxon>Alphaproteobacteria</taxon>
        <taxon>Rhodobacterales</taxon>
        <taxon>Roseobacteraceae</taxon>
        <taxon>Celeribacter</taxon>
    </lineage>
</organism>
<evidence type="ECO:0000313" key="2">
    <source>
        <dbReference type="Proteomes" id="UP000199630"/>
    </source>
</evidence>
<evidence type="ECO:0000313" key="1">
    <source>
        <dbReference type="EMBL" id="SFK25085.1"/>
    </source>
</evidence>
<proteinExistence type="predicted"/>
<name>A0A1I3XZX4_9RHOB</name>
<dbReference type="EMBL" id="FORH01000011">
    <property type="protein sequence ID" value="SFK25085.1"/>
    <property type="molecule type" value="Genomic_DNA"/>
</dbReference>
<accession>A0A1I3XZX4</accession>